<feature type="chain" id="PRO_5046032333" evidence="1">
    <location>
        <begin position="21"/>
        <end position="145"/>
    </location>
</feature>
<sequence>MRVPLITCLLSLLFFSPAAGEGGIGLPDASEEAIALDCRVTAELAVELLKIKAKSSPENMVESAEKLLASRGYKGSLGDAGFIARFYTGMALQSGPEVDKIMAGLPPEDLALMVDDHEILCLKGVYGSGDGGSGQGHGGMGGMPH</sequence>
<name>A0ABS5S9X1_9BACT</name>
<dbReference type="Proteomes" id="UP000756860">
    <property type="component" value="Unassembled WGS sequence"/>
</dbReference>
<reference evidence="2 3" key="1">
    <citation type="submission" date="2021-05" db="EMBL/GenBank/DDBJ databases">
        <title>The draft genome of Geobacter luticola JCM 17780.</title>
        <authorList>
            <person name="Xu Z."/>
            <person name="Masuda Y."/>
            <person name="Itoh H."/>
            <person name="Senoo K."/>
        </authorList>
    </citation>
    <scope>NUCLEOTIDE SEQUENCE [LARGE SCALE GENOMIC DNA]</scope>
    <source>
        <strain evidence="2 3">JCM 17780</strain>
    </source>
</reference>
<feature type="signal peptide" evidence="1">
    <location>
        <begin position="1"/>
        <end position="20"/>
    </location>
</feature>
<accession>A0ABS5S9X1</accession>
<dbReference type="RefSeq" id="WP_214174135.1">
    <property type="nucleotide sequence ID" value="NZ_JAHCVK010000001.1"/>
</dbReference>
<dbReference type="EMBL" id="JAHCVK010000001">
    <property type="protein sequence ID" value="MBT0652179.1"/>
    <property type="molecule type" value="Genomic_DNA"/>
</dbReference>
<protein>
    <submittedName>
        <fullName evidence="2">Uncharacterized protein</fullName>
    </submittedName>
</protein>
<keyword evidence="1" id="KW-0732">Signal</keyword>
<gene>
    <name evidence="2" type="ORF">KI810_03865</name>
</gene>
<evidence type="ECO:0000256" key="1">
    <source>
        <dbReference type="SAM" id="SignalP"/>
    </source>
</evidence>
<keyword evidence="3" id="KW-1185">Reference proteome</keyword>
<evidence type="ECO:0000313" key="3">
    <source>
        <dbReference type="Proteomes" id="UP000756860"/>
    </source>
</evidence>
<comment type="caution">
    <text evidence="2">The sequence shown here is derived from an EMBL/GenBank/DDBJ whole genome shotgun (WGS) entry which is preliminary data.</text>
</comment>
<proteinExistence type="predicted"/>
<organism evidence="2 3">
    <name type="scientific">Geomobilimonas luticola</name>
    <dbReference type="NCBI Taxonomy" id="1114878"/>
    <lineage>
        <taxon>Bacteria</taxon>
        <taxon>Pseudomonadati</taxon>
        <taxon>Thermodesulfobacteriota</taxon>
        <taxon>Desulfuromonadia</taxon>
        <taxon>Geobacterales</taxon>
        <taxon>Geobacteraceae</taxon>
        <taxon>Geomobilimonas</taxon>
    </lineage>
</organism>
<evidence type="ECO:0000313" key="2">
    <source>
        <dbReference type="EMBL" id="MBT0652179.1"/>
    </source>
</evidence>